<dbReference type="InterPro" id="IPR036259">
    <property type="entry name" value="MFS_trans_sf"/>
</dbReference>
<dbReference type="Pfam" id="PF07690">
    <property type="entry name" value="MFS_1"/>
    <property type="match status" value="1"/>
</dbReference>
<evidence type="ECO:0000256" key="2">
    <source>
        <dbReference type="ARBA" id="ARBA00022692"/>
    </source>
</evidence>
<feature type="compositionally biased region" description="Acidic residues" evidence="5">
    <location>
        <begin position="59"/>
        <end position="68"/>
    </location>
</feature>
<accession>A0A0F8B2M6</accession>
<dbReference type="PANTHER" id="PTHR23502:SF59">
    <property type="entry name" value="MULTIDRUG TRANSPORTER, PUTATIVE (AFU_ORTHOLOGUE AFUA_1G10370)-RELATED"/>
    <property type="match status" value="1"/>
</dbReference>
<feature type="region of interest" description="Disordered" evidence="5">
    <location>
        <begin position="1"/>
        <end position="80"/>
    </location>
</feature>
<comment type="subcellular location">
    <subcellularLocation>
        <location evidence="1">Membrane</location>
        <topology evidence="1">Multi-pass membrane protein</topology>
    </subcellularLocation>
</comment>
<dbReference type="InterPro" id="IPR011701">
    <property type="entry name" value="MFS"/>
</dbReference>
<feature type="compositionally biased region" description="Basic and acidic residues" evidence="5">
    <location>
        <begin position="39"/>
        <end position="58"/>
    </location>
</feature>
<dbReference type="GO" id="GO:0005886">
    <property type="term" value="C:plasma membrane"/>
    <property type="evidence" value="ECO:0007669"/>
    <property type="project" value="TreeGrafter"/>
</dbReference>
<gene>
    <name evidence="7" type="ORF">CFO_g1995</name>
</gene>
<evidence type="ECO:0000256" key="3">
    <source>
        <dbReference type="ARBA" id="ARBA00022989"/>
    </source>
</evidence>
<proteinExistence type="predicted"/>
<evidence type="ECO:0000256" key="4">
    <source>
        <dbReference type="ARBA" id="ARBA00023136"/>
    </source>
</evidence>
<sequence length="257" mass="28552">MDEKKSHPFDWPGAPGSSEEAANDSATSSSTKFRPPSSIKKDRYRPRLEYEHEQPDHSDYDDDDDDDESIHSNDPSQHDGHCPCGVLGDIFTPAQRGVAMAGYAMAVVGGPALGPIVSAAFVQNPSLGWRWAEYFAGILQCIMLALAFVLVDESYPPQLLVHKARSLRLATGNWALHAEFEEWDPEIAHMAKKFLLRPVQLLCSPICLMMSLYASFCYGILYMQLGAIPIIFYETRGALLNVFNQSLYNKASALHKV</sequence>
<keyword evidence="4 6" id="KW-0472">Membrane</keyword>
<evidence type="ECO:0000256" key="1">
    <source>
        <dbReference type="ARBA" id="ARBA00004141"/>
    </source>
</evidence>
<dbReference type="SUPFAM" id="SSF103473">
    <property type="entry name" value="MFS general substrate transporter"/>
    <property type="match status" value="1"/>
</dbReference>
<keyword evidence="3 6" id="KW-1133">Transmembrane helix</keyword>
<dbReference type="AlphaFoldDB" id="A0A0F8B2M6"/>
<dbReference type="OrthoDB" id="9986881at2759"/>
<organism evidence="7 8">
    <name type="scientific">Ceratocystis fimbriata f. sp. platani</name>
    <dbReference type="NCBI Taxonomy" id="88771"/>
    <lineage>
        <taxon>Eukaryota</taxon>
        <taxon>Fungi</taxon>
        <taxon>Dikarya</taxon>
        <taxon>Ascomycota</taxon>
        <taxon>Pezizomycotina</taxon>
        <taxon>Sordariomycetes</taxon>
        <taxon>Hypocreomycetidae</taxon>
        <taxon>Microascales</taxon>
        <taxon>Ceratocystidaceae</taxon>
        <taxon>Ceratocystis</taxon>
    </lineage>
</organism>
<evidence type="ECO:0000313" key="7">
    <source>
        <dbReference type="EMBL" id="KKF95656.1"/>
    </source>
</evidence>
<dbReference type="EMBL" id="LBBL01000083">
    <property type="protein sequence ID" value="KKF95656.1"/>
    <property type="molecule type" value="Genomic_DNA"/>
</dbReference>
<dbReference type="GO" id="GO:0022857">
    <property type="term" value="F:transmembrane transporter activity"/>
    <property type="evidence" value="ECO:0007669"/>
    <property type="project" value="InterPro"/>
</dbReference>
<keyword evidence="2 6" id="KW-0812">Transmembrane</keyword>
<keyword evidence="8" id="KW-1185">Reference proteome</keyword>
<dbReference type="Proteomes" id="UP000034841">
    <property type="component" value="Unassembled WGS sequence"/>
</dbReference>
<dbReference type="PANTHER" id="PTHR23502">
    <property type="entry name" value="MAJOR FACILITATOR SUPERFAMILY"/>
    <property type="match status" value="1"/>
</dbReference>
<protein>
    <submittedName>
        <fullName evidence="7">Putative MFS-type transporter</fullName>
    </submittedName>
</protein>
<evidence type="ECO:0000256" key="5">
    <source>
        <dbReference type="SAM" id="MobiDB-lite"/>
    </source>
</evidence>
<name>A0A0F8B2M6_CERFI</name>
<reference evidence="7 8" key="1">
    <citation type="submission" date="2015-04" db="EMBL/GenBank/DDBJ databases">
        <title>Genome sequence of Ceratocystis platani, a major pathogen of plane trees.</title>
        <authorList>
            <person name="Belbahri L."/>
        </authorList>
    </citation>
    <scope>NUCLEOTIDE SEQUENCE [LARGE SCALE GENOMIC DNA]</scope>
    <source>
        <strain evidence="7 8">CFO</strain>
    </source>
</reference>
<dbReference type="Gene3D" id="1.20.1250.20">
    <property type="entry name" value="MFS general substrate transporter like domains"/>
    <property type="match status" value="1"/>
</dbReference>
<comment type="caution">
    <text evidence="7">The sequence shown here is derived from an EMBL/GenBank/DDBJ whole genome shotgun (WGS) entry which is preliminary data.</text>
</comment>
<feature type="transmembrane region" description="Helical" evidence="6">
    <location>
        <begin position="134"/>
        <end position="151"/>
    </location>
</feature>
<evidence type="ECO:0000313" key="8">
    <source>
        <dbReference type="Proteomes" id="UP000034841"/>
    </source>
</evidence>
<feature type="transmembrane region" description="Helical" evidence="6">
    <location>
        <begin position="101"/>
        <end position="122"/>
    </location>
</feature>
<evidence type="ECO:0000256" key="6">
    <source>
        <dbReference type="SAM" id="Phobius"/>
    </source>
</evidence>